<accession>A0ABW8L4N4</accession>
<protein>
    <recommendedName>
        <fullName evidence="4">Secreted protein</fullName>
    </recommendedName>
</protein>
<organism evidence="2 3">
    <name type="scientific">Pseudoalteromonas rhizosphaerae</name>
    <dbReference type="NCBI Taxonomy" id="2518973"/>
    <lineage>
        <taxon>Bacteria</taxon>
        <taxon>Pseudomonadati</taxon>
        <taxon>Pseudomonadota</taxon>
        <taxon>Gammaproteobacteria</taxon>
        <taxon>Alteromonadales</taxon>
        <taxon>Pseudoalteromonadaceae</taxon>
        <taxon>Pseudoalteromonas</taxon>
    </lineage>
</organism>
<evidence type="ECO:0000313" key="3">
    <source>
        <dbReference type="Proteomes" id="UP001620262"/>
    </source>
</evidence>
<reference evidence="2 3" key="1">
    <citation type="submission" date="2024-11" db="EMBL/GenBank/DDBJ databases">
        <title>The Natural Products Discovery Center: Release of the First 8490 Sequenced Strains for Exploring Actinobacteria Biosynthetic Diversity.</title>
        <authorList>
            <person name="Kalkreuter E."/>
            <person name="Kautsar S.A."/>
            <person name="Yang D."/>
            <person name="Bader C.D."/>
            <person name="Teijaro C.N."/>
            <person name="Fluegel L."/>
            <person name="Davis C.M."/>
            <person name="Simpson J.R."/>
            <person name="Lauterbach L."/>
            <person name="Steele A.D."/>
            <person name="Gui C."/>
            <person name="Meng S."/>
            <person name="Li G."/>
            <person name="Viehrig K."/>
            <person name="Ye F."/>
            <person name="Su P."/>
            <person name="Kiefer A.F."/>
            <person name="Nichols A."/>
            <person name="Cepeda A.J."/>
            <person name="Yan W."/>
            <person name="Fan B."/>
            <person name="Jiang Y."/>
            <person name="Adhikari A."/>
            <person name="Zheng C.-J."/>
            <person name="Schuster L."/>
            <person name="Cowan T.M."/>
            <person name="Smanski M.J."/>
            <person name="Chevrette M.G."/>
            <person name="De Carvalho L.P.S."/>
            <person name="Shen B."/>
        </authorList>
    </citation>
    <scope>NUCLEOTIDE SEQUENCE [LARGE SCALE GENOMIC DNA]</scope>
    <source>
        <strain evidence="2 3">NPDC078403</strain>
    </source>
</reference>
<name>A0ABW8L4N4_9GAMM</name>
<gene>
    <name evidence="2" type="ORF">ACI2JU_23575</name>
</gene>
<dbReference type="EMBL" id="JBJDOT010000070">
    <property type="protein sequence ID" value="MFK3866829.1"/>
    <property type="molecule type" value="Genomic_DNA"/>
</dbReference>
<proteinExistence type="predicted"/>
<sequence length="127" mass="14386">MKIRNIAFAFAGVLAISALPASASVSAVSRSNCYFPALDYGYESITWGYPVSQRATSSWHLRDGDHPNEAHNLIDDFRETWRSIAGDKHWSERPKTYTVKGRHYWAQTTPFNGLYYQANTHAVDCNL</sequence>
<feature type="signal peptide" evidence="1">
    <location>
        <begin position="1"/>
        <end position="23"/>
    </location>
</feature>
<keyword evidence="1" id="KW-0732">Signal</keyword>
<dbReference type="RefSeq" id="WP_404676675.1">
    <property type="nucleotide sequence ID" value="NZ_JBJDOT010000070.1"/>
</dbReference>
<dbReference type="Proteomes" id="UP001620262">
    <property type="component" value="Unassembled WGS sequence"/>
</dbReference>
<keyword evidence="3" id="KW-1185">Reference proteome</keyword>
<comment type="caution">
    <text evidence="2">The sequence shown here is derived from an EMBL/GenBank/DDBJ whole genome shotgun (WGS) entry which is preliminary data.</text>
</comment>
<evidence type="ECO:0008006" key="4">
    <source>
        <dbReference type="Google" id="ProtNLM"/>
    </source>
</evidence>
<evidence type="ECO:0000313" key="2">
    <source>
        <dbReference type="EMBL" id="MFK3866829.1"/>
    </source>
</evidence>
<evidence type="ECO:0000256" key="1">
    <source>
        <dbReference type="SAM" id="SignalP"/>
    </source>
</evidence>
<feature type="chain" id="PRO_5045381095" description="Secreted protein" evidence="1">
    <location>
        <begin position="24"/>
        <end position="127"/>
    </location>
</feature>